<evidence type="ECO:0000313" key="3">
    <source>
        <dbReference type="Proteomes" id="UP000677228"/>
    </source>
</evidence>
<dbReference type="Proteomes" id="UP000677228">
    <property type="component" value="Unassembled WGS sequence"/>
</dbReference>
<reference evidence="1" key="1">
    <citation type="submission" date="2021-02" db="EMBL/GenBank/DDBJ databases">
        <authorList>
            <person name="Nowell W R."/>
        </authorList>
    </citation>
    <scope>NUCLEOTIDE SEQUENCE</scope>
</reference>
<accession>A0A8S2ET59</accession>
<name>A0A8S2ET59_9BILA</name>
<comment type="caution">
    <text evidence="1">The sequence shown here is derived from an EMBL/GenBank/DDBJ whole genome shotgun (WGS) entry which is preliminary data.</text>
</comment>
<organism evidence="1 3">
    <name type="scientific">Didymodactylos carnosus</name>
    <dbReference type="NCBI Taxonomy" id="1234261"/>
    <lineage>
        <taxon>Eukaryota</taxon>
        <taxon>Metazoa</taxon>
        <taxon>Spiralia</taxon>
        <taxon>Gnathifera</taxon>
        <taxon>Rotifera</taxon>
        <taxon>Eurotatoria</taxon>
        <taxon>Bdelloidea</taxon>
        <taxon>Philodinida</taxon>
        <taxon>Philodinidae</taxon>
        <taxon>Didymodactylos</taxon>
    </lineage>
</organism>
<proteinExistence type="predicted"/>
<dbReference type="EMBL" id="CAJNOK010016865">
    <property type="protein sequence ID" value="CAF1253305.1"/>
    <property type="molecule type" value="Genomic_DNA"/>
</dbReference>
<protein>
    <recommendedName>
        <fullName evidence="4">Mono(ADP-ribosyl)transferase</fullName>
    </recommendedName>
</protein>
<dbReference type="Proteomes" id="UP000682733">
    <property type="component" value="Unassembled WGS sequence"/>
</dbReference>
<evidence type="ECO:0000313" key="1">
    <source>
        <dbReference type="EMBL" id="CAF1253305.1"/>
    </source>
</evidence>
<sequence length="388" mass="43721">MSIAVTKAKWHLVPWNILEAEVQCNRWNSSLAPSSLGEGEGDVQCNLWHSSLAATSLSKLLVPSTSSDEHCTEEIEMSSGAMEHQGDRCTVFQLELDELLPDDSKAKEVTKTNLLREFWINCQPENDLIRYTEATVFHRTLNLSLRQRRLDNIYYYRQIIINIMHCLRQSQPAEEDRALVTIYRGEQMTVFELDKLMKRVGEVVTVASFFSTSFSFKVAQIFAGNGSDNDLHMISVIFEIQLDTARPMRPYAPINGSEEDEVIFSPGTKRNTDPKILPCLILSKEQKSKDIISYLACQFGLLSTRFPIESLVGLRTACPDDLKNLDVFELKDEITLIEASKMFVRGAVSGAMCDFKTKCATKHCPCKKAGVACSTKCHSKRGARENTK</sequence>
<dbReference type="SUPFAM" id="SSF56399">
    <property type="entry name" value="ADP-ribosylation"/>
    <property type="match status" value="1"/>
</dbReference>
<gene>
    <name evidence="1" type="ORF">OVA965_LOCUS26380</name>
    <name evidence="2" type="ORF">TMI583_LOCUS27119</name>
</gene>
<evidence type="ECO:0008006" key="4">
    <source>
        <dbReference type="Google" id="ProtNLM"/>
    </source>
</evidence>
<dbReference type="EMBL" id="CAJOBA010038417">
    <property type="protein sequence ID" value="CAF4060401.1"/>
    <property type="molecule type" value="Genomic_DNA"/>
</dbReference>
<dbReference type="Gene3D" id="3.90.176.10">
    <property type="entry name" value="Toxin ADP-ribosyltransferase, Chain A, domain 1"/>
    <property type="match status" value="1"/>
</dbReference>
<dbReference type="AlphaFoldDB" id="A0A8S2ET59"/>
<evidence type="ECO:0000313" key="2">
    <source>
        <dbReference type="EMBL" id="CAF4060401.1"/>
    </source>
</evidence>